<reference evidence="2 3" key="1">
    <citation type="submission" date="2021-04" db="EMBL/GenBank/DDBJ databases">
        <authorList>
            <person name="Pira H."/>
            <person name="Risdian C."/>
            <person name="Wink J."/>
        </authorList>
    </citation>
    <scope>NUCLEOTIDE SEQUENCE [LARGE SCALE GENOMIC DNA]</scope>
    <source>
        <strain evidence="2 3">WHA3</strain>
    </source>
</reference>
<proteinExistence type="predicted"/>
<feature type="transmembrane region" description="Helical" evidence="1">
    <location>
        <begin position="6"/>
        <end position="27"/>
    </location>
</feature>
<sequence length="61" mass="6427">MSGFVNIAMSLAVLFAFILAAGGAFILVRRPRAERTKGLLMLAVAVVTLGNVWLLSAPLTP</sequence>
<organism evidence="2 3">
    <name type="scientific">Pacificimonas pallii</name>
    <dbReference type="NCBI Taxonomy" id="2827236"/>
    <lineage>
        <taxon>Bacteria</taxon>
        <taxon>Pseudomonadati</taxon>
        <taxon>Pseudomonadota</taxon>
        <taxon>Alphaproteobacteria</taxon>
        <taxon>Sphingomonadales</taxon>
        <taxon>Sphingosinicellaceae</taxon>
        <taxon>Pacificimonas</taxon>
    </lineage>
</organism>
<keyword evidence="3" id="KW-1185">Reference proteome</keyword>
<keyword evidence="1" id="KW-1133">Transmembrane helix</keyword>
<keyword evidence="1" id="KW-0812">Transmembrane</keyword>
<evidence type="ECO:0000313" key="3">
    <source>
        <dbReference type="Proteomes" id="UP000722336"/>
    </source>
</evidence>
<gene>
    <name evidence="2" type="ORF">KCG44_07985</name>
</gene>
<accession>A0ABS6SEA7</accession>
<feature type="transmembrane region" description="Helical" evidence="1">
    <location>
        <begin position="39"/>
        <end position="59"/>
    </location>
</feature>
<dbReference type="Proteomes" id="UP000722336">
    <property type="component" value="Unassembled WGS sequence"/>
</dbReference>
<evidence type="ECO:0000313" key="2">
    <source>
        <dbReference type="EMBL" id="MBV7256724.1"/>
    </source>
</evidence>
<name>A0ABS6SEA7_9SPHN</name>
<keyword evidence="1" id="KW-0472">Membrane</keyword>
<comment type="caution">
    <text evidence="2">The sequence shown here is derived from an EMBL/GenBank/DDBJ whole genome shotgun (WGS) entry which is preliminary data.</text>
</comment>
<protein>
    <submittedName>
        <fullName evidence="2">Uncharacterized protein</fullName>
    </submittedName>
</protein>
<dbReference type="RefSeq" id="WP_218445436.1">
    <property type="nucleotide sequence ID" value="NZ_JAGSPA010000002.1"/>
</dbReference>
<evidence type="ECO:0000256" key="1">
    <source>
        <dbReference type="SAM" id="Phobius"/>
    </source>
</evidence>
<dbReference type="EMBL" id="JAGSPA010000002">
    <property type="protein sequence ID" value="MBV7256724.1"/>
    <property type="molecule type" value="Genomic_DNA"/>
</dbReference>